<dbReference type="InterPro" id="IPR050108">
    <property type="entry name" value="CDK"/>
</dbReference>
<dbReference type="PANTHER" id="PTHR24056:SF171">
    <property type="entry name" value="CYCLIN-DEPENDENT KINASE 20"/>
    <property type="match status" value="1"/>
</dbReference>
<name>A0A2U1KBH8_ARTAN</name>
<dbReference type="InterPro" id="IPR017441">
    <property type="entry name" value="Protein_kinase_ATP_BS"/>
</dbReference>
<dbReference type="GO" id="GO:0005634">
    <property type="term" value="C:nucleus"/>
    <property type="evidence" value="ECO:0007669"/>
    <property type="project" value="TreeGrafter"/>
</dbReference>
<dbReference type="Gene3D" id="1.10.510.10">
    <property type="entry name" value="Transferase(Phosphotransferase) domain 1"/>
    <property type="match status" value="1"/>
</dbReference>
<comment type="similarity">
    <text evidence="1">Belongs to the protein kinase superfamily. CMGC Ser/Thr protein kinase family. CDC2/CDKX subfamily.</text>
</comment>
<dbReference type="InterPro" id="IPR000719">
    <property type="entry name" value="Prot_kinase_dom"/>
</dbReference>
<evidence type="ECO:0000256" key="4">
    <source>
        <dbReference type="ARBA" id="ARBA00022679"/>
    </source>
</evidence>
<dbReference type="FunFam" id="3.30.200.20:FF:000664">
    <property type="entry name" value="Cyclin-dependent kinase F-1"/>
    <property type="match status" value="1"/>
</dbReference>
<comment type="caution">
    <text evidence="13">The sequence shown here is derived from an EMBL/GenBank/DDBJ whole genome shotgun (WGS) entry which is preliminary data.</text>
</comment>
<keyword evidence="6 13" id="KW-0418">Kinase</keyword>
<evidence type="ECO:0000256" key="8">
    <source>
        <dbReference type="ARBA" id="ARBA00047811"/>
    </source>
</evidence>
<dbReference type="PROSITE" id="PS50011">
    <property type="entry name" value="PROTEIN_KINASE_DOM"/>
    <property type="match status" value="1"/>
</dbReference>
<dbReference type="SUPFAM" id="SSF56112">
    <property type="entry name" value="Protein kinase-like (PK-like)"/>
    <property type="match status" value="1"/>
</dbReference>
<keyword evidence="7 10" id="KW-0067">ATP-binding</keyword>
<dbReference type="PROSITE" id="PS00107">
    <property type="entry name" value="PROTEIN_KINASE_ATP"/>
    <property type="match status" value="1"/>
</dbReference>
<keyword evidence="5 10" id="KW-0547">Nucleotide-binding</keyword>
<dbReference type="GO" id="GO:0004693">
    <property type="term" value="F:cyclin-dependent protein serine/threonine kinase activity"/>
    <property type="evidence" value="ECO:0007669"/>
    <property type="project" value="UniProtKB-EC"/>
</dbReference>
<dbReference type="SMART" id="SM00220">
    <property type="entry name" value="S_TKc"/>
    <property type="match status" value="1"/>
</dbReference>
<dbReference type="EMBL" id="PKPP01023823">
    <property type="protein sequence ID" value="PWA34104.1"/>
    <property type="molecule type" value="Genomic_DNA"/>
</dbReference>
<evidence type="ECO:0000256" key="5">
    <source>
        <dbReference type="ARBA" id="ARBA00022741"/>
    </source>
</evidence>
<dbReference type="PANTHER" id="PTHR24056">
    <property type="entry name" value="CELL DIVISION PROTEIN KINASE"/>
    <property type="match status" value="1"/>
</dbReference>
<dbReference type="Pfam" id="PF00069">
    <property type="entry name" value="Pkinase"/>
    <property type="match status" value="1"/>
</dbReference>
<dbReference type="STRING" id="35608.A0A2U1KBH8"/>
<evidence type="ECO:0000256" key="11">
    <source>
        <dbReference type="RuleBase" id="RU000304"/>
    </source>
</evidence>
<proteinExistence type="inferred from homology"/>
<feature type="binding site" evidence="10">
    <location>
        <position position="52"/>
    </location>
    <ligand>
        <name>ATP</name>
        <dbReference type="ChEBI" id="CHEBI:30616"/>
    </ligand>
</feature>
<dbReference type="PROSITE" id="PS00108">
    <property type="entry name" value="PROTEIN_KINASE_ST"/>
    <property type="match status" value="1"/>
</dbReference>
<dbReference type="InterPro" id="IPR011009">
    <property type="entry name" value="Kinase-like_dom_sf"/>
</dbReference>
<comment type="catalytic activity">
    <reaction evidence="8">
        <text>L-threonyl-[protein] + ATP = O-phospho-L-threonyl-[protein] + ADP + H(+)</text>
        <dbReference type="Rhea" id="RHEA:46608"/>
        <dbReference type="Rhea" id="RHEA-COMP:11060"/>
        <dbReference type="Rhea" id="RHEA-COMP:11605"/>
        <dbReference type="ChEBI" id="CHEBI:15378"/>
        <dbReference type="ChEBI" id="CHEBI:30013"/>
        <dbReference type="ChEBI" id="CHEBI:30616"/>
        <dbReference type="ChEBI" id="CHEBI:61977"/>
        <dbReference type="ChEBI" id="CHEBI:456216"/>
        <dbReference type="EC" id="2.7.11.22"/>
    </reaction>
</comment>
<evidence type="ECO:0000256" key="3">
    <source>
        <dbReference type="ARBA" id="ARBA00022527"/>
    </source>
</evidence>
<reference evidence="13 14" key="1">
    <citation type="journal article" date="2018" name="Mol. Plant">
        <title>The genome of Artemisia annua provides insight into the evolution of Asteraceae family and artemisinin biosynthesis.</title>
        <authorList>
            <person name="Shen Q."/>
            <person name="Zhang L."/>
            <person name="Liao Z."/>
            <person name="Wang S."/>
            <person name="Yan T."/>
            <person name="Shi P."/>
            <person name="Liu M."/>
            <person name="Fu X."/>
            <person name="Pan Q."/>
            <person name="Wang Y."/>
            <person name="Lv Z."/>
            <person name="Lu X."/>
            <person name="Zhang F."/>
            <person name="Jiang W."/>
            <person name="Ma Y."/>
            <person name="Chen M."/>
            <person name="Hao X."/>
            <person name="Li L."/>
            <person name="Tang Y."/>
            <person name="Lv G."/>
            <person name="Zhou Y."/>
            <person name="Sun X."/>
            <person name="Brodelius P.E."/>
            <person name="Rose J.K.C."/>
            <person name="Tang K."/>
        </authorList>
    </citation>
    <scope>NUCLEOTIDE SEQUENCE [LARGE SCALE GENOMIC DNA]</scope>
    <source>
        <strain evidence="14">cv. Huhao1</strain>
        <tissue evidence="13">Leaf</tissue>
    </source>
</reference>
<evidence type="ECO:0000256" key="9">
    <source>
        <dbReference type="ARBA" id="ARBA00048367"/>
    </source>
</evidence>
<dbReference type="AlphaFoldDB" id="A0A2U1KBH8"/>
<comment type="catalytic activity">
    <reaction evidence="9">
        <text>L-seryl-[protein] + ATP = O-phospho-L-seryl-[protein] + ADP + H(+)</text>
        <dbReference type="Rhea" id="RHEA:17989"/>
        <dbReference type="Rhea" id="RHEA-COMP:9863"/>
        <dbReference type="Rhea" id="RHEA-COMP:11604"/>
        <dbReference type="ChEBI" id="CHEBI:15378"/>
        <dbReference type="ChEBI" id="CHEBI:29999"/>
        <dbReference type="ChEBI" id="CHEBI:30616"/>
        <dbReference type="ChEBI" id="CHEBI:83421"/>
        <dbReference type="ChEBI" id="CHEBI:456216"/>
        <dbReference type="EC" id="2.7.11.22"/>
    </reaction>
</comment>
<organism evidence="13 14">
    <name type="scientific">Artemisia annua</name>
    <name type="common">Sweet wormwood</name>
    <dbReference type="NCBI Taxonomy" id="35608"/>
    <lineage>
        <taxon>Eukaryota</taxon>
        <taxon>Viridiplantae</taxon>
        <taxon>Streptophyta</taxon>
        <taxon>Embryophyta</taxon>
        <taxon>Tracheophyta</taxon>
        <taxon>Spermatophyta</taxon>
        <taxon>Magnoliopsida</taxon>
        <taxon>eudicotyledons</taxon>
        <taxon>Gunneridae</taxon>
        <taxon>Pentapetalae</taxon>
        <taxon>asterids</taxon>
        <taxon>campanulids</taxon>
        <taxon>Asterales</taxon>
        <taxon>Asteraceae</taxon>
        <taxon>Asteroideae</taxon>
        <taxon>Anthemideae</taxon>
        <taxon>Artemisiinae</taxon>
        <taxon>Artemisia</taxon>
    </lineage>
</organism>
<dbReference type="OrthoDB" id="1732493at2759"/>
<feature type="domain" description="Protein kinase" evidence="12">
    <location>
        <begin position="23"/>
        <end position="172"/>
    </location>
</feature>
<keyword evidence="14" id="KW-1185">Reference proteome</keyword>
<keyword evidence="4" id="KW-0808">Transferase</keyword>
<accession>A0A2U1KBH8</accession>
<evidence type="ECO:0000256" key="7">
    <source>
        <dbReference type="ARBA" id="ARBA00022840"/>
    </source>
</evidence>
<evidence type="ECO:0000313" key="14">
    <source>
        <dbReference type="Proteomes" id="UP000245207"/>
    </source>
</evidence>
<evidence type="ECO:0000313" key="13">
    <source>
        <dbReference type="EMBL" id="PWA34104.1"/>
    </source>
</evidence>
<keyword evidence="3 11" id="KW-0723">Serine/threonine-protein kinase</keyword>
<dbReference type="EC" id="2.7.11.22" evidence="2"/>
<dbReference type="Proteomes" id="UP000245207">
    <property type="component" value="Unassembled WGS sequence"/>
</dbReference>
<dbReference type="GO" id="GO:0005524">
    <property type="term" value="F:ATP binding"/>
    <property type="evidence" value="ECO:0007669"/>
    <property type="project" value="UniProtKB-UniRule"/>
</dbReference>
<sequence length="172" mass="19334">MDPPPPTTKSWSIHTRTEITSKYKIHSLIGSGTFSDIYKATRISDNLPVALKEVHHSQSAFREIEALQALHHSPNVVVLHEFFSSEDEDVVLVLEYLVTDLEKVIKVVGREGGWSVGEVKRWIVQILLAVDACHRSSVIHRDLKPSNFLIGEDGVLKLADFGQVVIIKRKMT</sequence>
<protein>
    <recommendedName>
        <fullName evidence="2">cyclin-dependent kinase</fullName>
        <ecNumber evidence="2">2.7.11.22</ecNumber>
    </recommendedName>
</protein>
<evidence type="ECO:0000256" key="6">
    <source>
        <dbReference type="ARBA" id="ARBA00022777"/>
    </source>
</evidence>
<evidence type="ECO:0000259" key="12">
    <source>
        <dbReference type="PROSITE" id="PS50011"/>
    </source>
</evidence>
<gene>
    <name evidence="13" type="ORF">CTI12_AA622370</name>
</gene>
<evidence type="ECO:0000256" key="10">
    <source>
        <dbReference type="PROSITE-ProRule" id="PRU10141"/>
    </source>
</evidence>
<evidence type="ECO:0000256" key="2">
    <source>
        <dbReference type="ARBA" id="ARBA00012425"/>
    </source>
</evidence>
<evidence type="ECO:0000256" key="1">
    <source>
        <dbReference type="ARBA" id="ARBA00006485"/>
    </source>
</evidence>
<dbReference type="InterPro" id="IPR008271">
    <property type="entry name" value="Ser/Thr_kinase_AS"/>
</dbReference>